<dbReference type="InterPro" id="IPR026265">
    <property type="entry name" value="LptC"/>
</dbReference>
<dbReference type="Pfam" id="PF06835">
    <property type="entry name" value="LptC"/>
    <property type="match status" value="1"/>
</dbReference>
<evidence type="ECO:0000313" key="8">
    <source>
        <dbReference type="EMBL" id="VVE05763.1"/>
    </source>
</evidence>
<evidence type="ECO:0000256" key="6">
    <source>
        <dbReference type="SAM" id="MobiDB-lite"/>
    </source>
</evidence>
<sequence>MATQRLSPASLIAIVVLAGLAAGTYWLVQRTLPSDADRAPYVKQHIPDYFADDMVISTLSATGLTQYRVNAVHMTHFEDDQTTAMTMPAVRAFTPNQPEVTATSKRGTLNADMSVVDLYDDAVVVRQAGPRDPEMRALSEHFQVLVNDDIVRTELPVQLFRGASVMYGDGMIFNNISRAVQLLGNVHGTIQPAELGGTRPTPAAAPSAPTQTKPGPKTP</sequence>
<evidence type="ECO:0000313" key="9">
    <source>
        <dbReference type="Proteomes" id="UP000405357"/>
    </source>
</evidence>
<protein>
    <submittedName>
        <fullName evidence="8">Lipopolysaccharide export system protein LptC</fullName>
    </submittedName>
</protein>
<dbReference type="EMBL" id="CABPSG010000005">
    <property type="protein sequence ID" value="VVE05763.1"/>
    <property type="molecule type" value="Genomic_DNA"/>
</dbReference>
<keyword evidence="5 7" id="KW-0472">Membrane</keyword>
<dbReference type="NCBIfam" id="TIGR04409">
    <property type="entry name" value="LptC_YrbK"/>
    <property type="match status" value="1"/>
</dbReference>
<evidence type="ECO:0000256" key="4">
    <source>
        <dbReference type="ARBA" id="ARBA00022989"/>
    </source>
</evidence>
<reference evidence="8 9" key="1">
    <citation type="submission" date="2019-08" db="EMBL/GenBank/DDBJ databases">
        <authorList>
            <person name="Peeters C."/>
        </authorList>
    </citation>
    <scope>NUCLEOTIDE SEQUENCE [LARGE SCALE GENOMIC DNA]</scope>
    <source>
        <strain evidence="8 9">LMG 31014</strain>
    </source>
</reference>
<keyword evidence="9" id="KW-1185">Reference proteome</keyword>
<proteinExistence type="predicted"/>
<dbReference type="PANTHER" id="PTHR37481">
    <property type="entry name" value="LIPOPOLYSACCHARIDE EXPORT SYSTEM PROTEIN LPTC"/>
    <property type="match status" value="1"/>
</dbReference>
<evidence type="ECO:0000256" key="5">
    <source>
        <dbReference type="ARBA" id="ARBA00023136"/>
    </source>
</evidence>
<organism evidence="8 9">
    <name type="scientific">Pandoraea soli</name>
    <dbReference type="NCBI Taxonomy" id="2508293"/>
    <lineage>
        <taxon>Bacteria</taxon>
        <taxon>Pseudomonadati</taxon>
        <taxon>Pseudomonadota</taxon>
        <taxon>Betaproteobacteria</taxon>
        <taxon>Burkholderiales</taxon>
        <taxon>Burkholderiaceae</taxon>
        <taxon>Pandoraea</taxon>
    </lineage>
</organism>
<comment type="caution">
    <text evidence="8">The sequence shown here is derived from an EMBL/GenBank/DDBJ whole genome shotgun (WGS) entry which is preliminary data.</text>
</comment>
<accession>A0ABY6W1F1</accession>
<name>A0ABY6W1F1_9BURK</name>
<keyword evidence="4 7" id="KW-1133">Transmembrane helix</keyword>
<dbReference type="RefSeq" id="WP_150551765.1">
    <property type="nucleotide sequence ID" value="NZ_CABPSG010000005.1"/>
</dbReference>
<keyword evidence="3 7" id="KW-0812">Transmembrane</keyword>
<dbReference type="Proteomes" id="UP000405357">
    <property type="component" value="Unassembled WGS sequence"/>
</dbReference>
<keyword evidence="1" id="KW-1003">Cell membrane</keyword>
<dbReference type="PANTHER" id="PTHR37481:SF1">
    <property type="entry name" value="LIPOPOLYSACCHARIDE EXPORT SYSTEM PROTEIN LPTC"/>
    <property type="match status" value="1"/>
</dbReference>
<evidence type="ECO:0000256" key="7">
    <source>
        <dbReference type="SAM" id="Phobius"/>
    </source>
</evidence>
<keyword evidence="2" id="KW-0997">Cell inner membrane</keyword>
<evidence type="ECO:0000256" key="3">
    <source>
        <dbReference type="ARBA" id="ARBA00022692"/>
    </source>
</evidence>
<gene>
    <name evidence="8" type="primary">lptC</name>
    <name evidence="8" type="ORF">PSO31014_02352</name>
</gene>
<evidence type="ECO:0000256" key="2">
    <source>
        <dbReference type="ARBA" id="ARBA00022519"/>
    </source>
</evidence>
<feature type="region of interest" description="Disordered" evidence="6">
    <location>
        <begin position="191"/>
        <end position="219"/>
    </location>
</feature>
<feature type="transmembrane region" description="Helical" evidence="7">
    <location>
        <begin position="6"/>
        <end position="28"/>
    </location>
</feature>
<evidence type="ECO:0000256" key="1">
    <source>
        <dbReference type="ARBA" id="ARBA00022475"/>
    </source>
</evidence>
<feature type="compositionally biased region" description="Low complexity" evidence="6">
    <location>
        <begin position="198"/>
        <end position="212"/>
    </location>
</feature>
<dbReference type="InterPro" id="IPR052363">
    <property type="entry name" value="LPS_export_LptC"/>
</dbReference>
<dbReference type="InterPro" id="IPR010664">
    <property type="entry name" value="LipoPS_assembly_LptC-rel"/>
</dbReference>
<dbReference type="Gene3D" id="2.60.450.10">
    <property type="entry name" value="Lipopolysaccharide (LPS) transport protein A like domain"/>
    <property type="match status" value="1"/>
</dbReference>